<feature type="domain" description="Reverse transcriptase Ty1/copia-type" evidence="5">
    <location>
        <begin position="143"/>
        <end position="216"/>
    </location>
</feature>
<dbReference type="InterPro" id="IPR013103">
    <property type="entry name" value="RVT_2"/>
</dbReference>
<dbReference type="InterPro" id="IPR054722">
    <property type="entry name" value="PolX-like_BBD"/>
</dbReference>
<sequence length="476" mass="54843">MCKTTKELWHTLIITHQGNCQFKYCKIDLLTQDYKNFLISNEETIDSNFTRFNAIMTSLKSLDPDYSSKNHARKFLCDLPMKWRANVMAIEEAKDLATLPLDELIENLKVYEMVLDSEAEAFKDADWVSAMQDELDQFARMKFVIRKKARLVAVGYSQQKGIDYDETFSPVARIEAIRLFLAYATHKDFTVFQMDVKTSFLNEILKKEVYVGQPLDDWIVDSGCTKYMTGYRRLFTSYKVYDGGHVVFGSNLKGKVVGRCNITHDSITITNVEHVNGLAFNLISIGDNSEQHICLISVVDNSTLWYRRSFCEQHAMSYNLSGLFTSQSSEIVERTHRELRKMSRAIKFVNKTPYEILRNRKPSLEYFRVFGCKVFILNTKVIFTKFDPKSYEGVFLGYSQTRKAYIVLKKETIKIEESLNVTFDESLPEPKSSSLVEDDRIIEPIVQNLVRSPSLEANASEPGYPKSIEEARGHPI</sequence>
<dbReference type="Pfam" id="PF07727">
    <property type="entry name" value="RVT_2"/>
    <property type="match status" value="1"/>
</dbReference>
<dbReference type="AlphaFoldDB" id="A0A6L2N569"/>
<feature type="domain" description="Retroviral polymerase SH3-like" evidence="7">
    <location>
        <begin position="372"/>
        <end position="433"/>
    </location>
</feature>
<protein>
    <submittedName>
        <fullName evidence="8">Retrovirus-related Pol polyprotein from transposon TNT 1-94</fullName>
    </submittedName>
</protein>
<evidence type="ECO:0000256" key="3">
    <source>
        <dbReference type="ARBA" id="ARBA00022801"/>
    </source>
</evidence>
<feature type="region of interest" description="Disordered" evidence="4">
    <location>
        <begin position="453"/>
        <end position="476"/>
    </location>
</feature>
<reference evidence="8" key="1">
    <citation type="journal article" date="2019" name="Sci. Rep.">
        <title>Draft genome of Tanacetum cinerariifolium, the natural source of mosquito coil.</title>
        <authorList>
            <person name="Yamashiro T."/>
            <person name="Shiraishi A."/>
            <person name="Satake H."/>
            <person name="Nakayama K."/>
        </authorList>
    </citation>
    <scope>NUCLEOTIDE SEQUENCE</scope>
</reference>
<keyword evidence="2" id="KW-0479">Metal-binding</keyword>
<dbReference type="InterPro" id="IPR039537">
    <property type="entry name" value="Retrotran_Ty1/copia-like"/>
</dbReference>
<accession>A0A6L2N569</accession>
<organism evidence="8">
    <name type="scientific">Tanacetum cinerariifolium</name>
    <name type="common">Dalmatian daisy</name>
    <name type="synonym">Chrysanthemum cinerariifolium</name>
    <dbReference type="NCBI Taxonomy" id="118510"/>
    <lineage>
        <taxon>Eukaryota</taxon>
        <taxon>Viridiplantae</taxon>
        <taxon>Streptophyta</taxon>
        <taxon>Embryophyta</taxon>
        <taxon>Tracheophyta</taxon>
        <taxon>Spermatophyta</taxon>
        <taxon>Magnoliopsida</taxon>
        <taxon>eudicotyledons</taxon>
        <taxon>Gunneridae</taxon>
        <taxon>Pentapetalae</taxon>
        <taxon>asterids</taxon>
        <taxon>campanulids</taxon>
        <taxon>Asterales</taxon>
        <taxon>Asteraceae</taxon>
        <taxon>Asteroideae</taxon>
        <taxon>Anthemideae</taxon>
        <taxon>Anthemidinae</taxon>
        <taxon>Tanacetum</taxon>
    </lineage>
</organism>
<evidence type="ECO:0000256" key="1">
    <source>
        <dbReference type="ARBA" id="ARBA00022670"/>
    </source>
</evidence>
<dbReference type="EMBL" id="BKCJ010007931">
    <property type="protein sequence ID" value="GEU79714.1"/>
    <property type="molecule type" value="Genomic_DNA"/>
</dbReference>
<evidence type="ECO:0000256" key="2">
    <source>
        <dbReference type="ARBA" id="ARBA00022723"/>
    </source>
</evidence>
<keyword evidence="1" id="KW-0645">Protease</keyword>
<proteinExistence type="predicted"/>
<dbReference type="GO" id="GO:0046872">
    <property type="term" value="F:metal ion binding"/>
    <property type="evidence" value="ECO:0007669"/>
    <property type="project" value="UniProtKB-KW"/>
</dbReference>
<dbReference type="PANTHER" id="PTHR42648:SF21">
    <property type="entry name" value="CYSTEINE-RICH RLK (RECEPTOR-LIKE PROTEIN KINASE) 8"/>
    <property type="match status" value="1"/>
</dbReference>
<dbReference type="InterPro" id="IPR057670">
    <property type="entry name" value="SH3_retrovirus"/>
</dbReference>
<evidence type="ECO:0000313" key="8">
    <source>
        <dbReference type="EMBL" id="GEU79714.1"/>
    </source>
</evidence>
<evidence type="ECO:0000256" key="4">
    <source>
        <dbReference type="SAM" id="MobiDB-lite"/>
    </source>
</evidence>
<dbReference type="Pfam" id="PF25597">
    <property type="entry name" value="SH3_retrovirus"/>
    <property type="match status" value="1"/>
</dbReference>
<dbReference type="PANTHER" id="PTHR42648">
    <property type="entry name" value="TRANSPOSASE, PUTATIVE-RELATED"/>
    <property type="match status" value="1"/>
</dbReference>
<dbReference type="Pfam" id="PF22936">
    <property type="entry name" value="Pol_BBD"/>
    <property type="match status" value="1"/>
</dbReference>
<evidence type="ECO:0000259" key="5">
    <source>
        <dbReference type="Pfam" id="PF07727"/>
    </source>
</evidence>
<feature type="domain" description="Retrovirus-related Pol polyprotein from transposon TNT 1-94-like beta-barrel" evidence="6">
    <location>
        <begin position="218"/>
        <end position="289"/>
    </location>
</feature>
<evidence type="ECO:0000259" key="7">
    <source>
        <dbReference type="Pfam" id="PF25597"/>
    </source>
</evidence>
<dbReference type="GO" id="GO:0008233">
    <property type="term" value="F:peptidase activity"/>
    <property type="evidence" value="ECO:0007669"/>
    <property type="project" value="UniProtKB-KW"/>
</dbReference>
<comment type="caution">
    <text evidence="8">The sequence shown here is derived from an EMBL/GenBank/DDBJ whole genome shotgun (WGS) entry which is preliminary data.</text>
</comment>
<evidence type="ECO:0000259" key="6">
    <source>
        <dbReference type="Pfam" id="PF22936"/>
    </source>
</evidence>
<feature type="compositionally biased region" description="Basic and acidic residues" evidence="4">
    <location>
        <begin position="467"/>
        <end position="476"/>
    </location>
</feature>
<dbReference type="GO" id="GO:0006508">
    <property type="term" value="P:proteolysis"/>
    <property type="evidence" value="ECO:0007669"/>
    <property type="project" value="UniProtKB-KW"/>
</dbReference>
<keyword evidence="3" id="KW-0378">Hydrolase</keyword>
<dbReference type="Pfam" id="PF14223">
    <property type="entry name" value="Retrotran_gag_2"/>
    <property type="match status" value="1"/>
</dbReference>
<name>A0A6L2N569_TANCI</name>
<gene>
    <name evidence="8" type="ORF">Tci_051692</name>
</gene>